<evidence type="ECO:0000256" key="1">
    <source>
        <dbReference type="SAM" id="MobiDB-lite"/>
    </source>
</evidence>
<dbReference type="PANTHER" id="PTHR10828">
    <property type="entry name" value="M-PHASE INDUCER PHOSPHATASE DUAL SPECIFICITY PHOSPHATASE CDC25"/>
    <property type="match status" value="1"/>
</dbReference>
<feature type="region of interest" description="Disordered" evidence="1">
    <location>
        <begin position="365"/>
        <end position="392"/>
    </location>
</feature>
<evidence type="ECO:0000313" key="3">
    <source>
        <dbReference type="Proteomes" id="UP000005239"/>
    </source>
</evidence>
<dbReference type="GO" id="GO:0000086">
    <property type="term" value="P:G2/M transition of mitotic cell cycle"/>
    <property type="evidence" value="ECO:0000318"/>
    <property type="project" value="GO_Central"/>
</dbReference>
<feature type="region of interest" description="Disordered" evidence="1">
    <location>
        <begin position="535"/>
        <end position="557"/>
    </location>
</feature>
<dbReference type="Proteomes" id="UP000005239">
    <property type="component" value="Unassembled WGS sequence"/>
</dbReference>
<dbReference type="SMART" id="SM00450">
    <property type="entry name" value="RHOD"/>
    <property type="match status" value="1"/>
</dbReference>
<dbReference type="GO" id="GO:0005737">
    <property type="term" value="C:cytoplasm"/>
    <property type="evidence" value="ECO:0000318"/>
    <property type="project" value="GO_Central"/>
</dbReference>
<organism evidence="2 3">
    <name type="scientific">Pristionchus pacificus</name>
    <name type="common">Parasitic nematode worm</name>
    <dbReference type="NCBI Taxonomy" id="54126"/>
    <lineage>
        <taxon>Eukaryota</taxon>
        <taxon>Metazoa</taxon>
        <taxon>Ecdysozoa</taxon>
        <taxon>Nematoda</taxon>
        <taxon>Chromadorea</taxon>
        <taxon>Rhabditida</taxon>
        <taxon>Rhabditina</taxon>
        <taxon>Diplogasteromorpha</taxon>
        <taxon>Diplogasteroidea</taxon>
        <taxon>Neodiplogasteridae</taxon>
        <taxon>Pristionchus</taxon>
    </lineage>
</organism>
<sequence>MASDERSEVATALKEGECTPRMNGEAPKTTQESGSRLGGLKDLTNFSVGLSGVRKRSTGAQLGQRAKPSQLKSNLRDFFYESRVSSPSRGRKDSGTLELIETAKEEGIDDWSVEAGGSKDEVVEKKDESYTRLFTGQNEHHSNRTFRRTQSQYEEVVHSRKRGSIDGEEKHWDEAPDRKRSCAIVLADDSTVNVDPEDDDVFEASSPTMNHHPSLLHTSTSHLQLEKEGSPMSEYGLGYHAVMHHRANFERTLSASVLERGEFAPPLRDHPNLPALPNIVYDLPLVSTKDAKVHSVAFGCISAHTLAAEMHKLGLDEFHRKYVLIDCRYPYEYEGGHIKNAINLHDNSDLPALFFPPESILDDIDASSNDSEKTTSSSIVPSKKEKTPVPPPHRRIPVFYCEYSQKRGPTMAHDLRSIDRRRNIDRYPDINYDVMYLLECGYRNFFNTFNESNCELFSSHCAYVEMKQEKKELGKFKAHRKRGRARQVQLTEATSEMSPTTPGVPANKEGRRASMVAREKIRETLGSRLGPKIRLAFDSEDEKSPMKKKEGLKPLDL</sequence>
<reference evidence="3" key="1">
    <citation type="journal article" date="2008" name="Nat. Genet.">
        <title>The Pristionchus pacificus genome provides a unique perspective on nematode lifestyle and parasitism.</title>
        <authorList>
            <person name="Dieterich C."/>
            <person name="Clifton S.W."/>
            <person name="Schuster L.N."/>
            <person name="Chinwalla A."/>
            <person name="Delehaunty K."/>
            <person name="Dinkelacker I."/>
            <person name="Fulton L."/>
            <person name="Fulton R."/>
            <person name="Godfrey J."/>
            <person name="Minx P."/>
            <person name="Mitreva M."/>
            <person name="Roeseler W."/>
            <person name="Tian H."/>
            <person name="Witte H."/>
            <person name="Yang S.P."/>
            <person name="Wilson R.K."/>
            <person name="Sommer R.J."/>
        </authorList>
    </citation>
    <scope>NUCLEOTIDE SEQUENCE [LARGE SCALE GENOMIC DNA]</scope>
    <source>
        <strain evidence="3">PS312</strain>
    </source>
</reference>
<dbReference type="GO" id="GO:0010971">
    <property type="term" value="P:positive regulation of G2/M transition of mitotic cell cycle"/>
    <property type="evidence" value="ECO:0000318"/>
    <property type="project" value="GO_Central"/>
</dbReference>
<dbReference type="GO" id="GO:0004725">
    <property type="term" value="F:protein tyrosine phosphatase activity"/>
    <property type="evidence" value="ECO:0000318"/>
    <property type="project" value="GO_Central"/>
</dbReference>
<dbReference type="InterPro" id="IPR036873">
    <property type="entry name" value="Rhodanese-like_dom_sf"/>
</dbReference>
<dbReference type="Pfam" id="PF00581">
    <property type="entry name" value="Rhodanese"/>
    <property type="match status" value="1"/>
</dbReference>
<name>A0A454XZ89_PRIPA</name>
<reference evidence="2" key="2">
    <citation type="submission" date="2022-06" db="UniProtKB">
        <authorList>
            <consortium name="EnsemblMetazoa"/>
        </authorList>
    </citation>
    <scope>IDENTIFICATION</scope>
    <source>
        <strain evidence="2">PS312</strain>
    </source>
</reference>
<feature type="compositionally biased region" description="Basic and acidic residues" evidence="1">
    <location>
        <begin position="1"/>
        <end position="18"/>
    </location>
</feature>
<dbReference type="PROSITE" id="PS50206">
    <property type="entry name" value="RHODANESE_3"/>
    <property type="match status" value="1"/>
</dbReference>
<gene>
    <name evidence="2" type="primary">WBGene00097595</name>
</gene>
<dbReference type="SUPFAM" id="SSF52821">
    <property type="entry name" value="Rhodanese/Cell cycle control phosphatase"/>
    <property type="match status" value="1"/>
</dbReference>
<dbReference type="EnsemblMetazoa" id="PPA08041.1">
    <property type="protein sequence ID" value="PPA08041.1"/>
    <property type="gene ID" value="WBGene00097595"/>
</dbReference>
<feature type="region of interest" description="Disordered" evidence="1">
    <location>
        <begin position="477"/>
        <end position="513"/>
    </location>
</feature>
<dbReference type="FunFam" id="3.40.250.10:FF:000133">
    <property type="entry name" value="M-phase inducer phosphatase, putative"/>
    <property type="match status" value="1"/>
</dbReference>
<dbReference type="GO" id="GO:0110032">
    <property type="term" value="P:positive regulation of G2/MI transition of meiotic cell cycle"/>
    <property type="evidence" value="ECO:0000318"/>
    <property type="project" value="GO_Central"/>
</dbReference>
<dbReference type="GO" id="GO:0005634">
    <property type="term" value="C:nucleus"/>
    <property type="evidence" value="ECO:0000318"/>
    <property type="project" value="GO_Central"/>
</dbReference>
<protein>
    <submittedName>
        <fullName evidence="2">Cdc-25.1</fullName>
    </submittedName>
</protein>
<dbReference type="Gene3D" id="3.40.250.10">
    <property type="entry name" value="Rhodanese-like domain"/>
    <property type="match status" value="1"/>
</dbReference>
<feature type="compositionally biased region" description="Basic and acidic residues" evidence="1">
    <location>
        <begin position="542"/>
        <end position="557"/>
    </location>
</feature>
<accession>A0A454XZ89</accession>
<dbReference type="PANTHER" id="PTHR10828:SF76">
    <property type="entry name" value="M-PHASE INDUCER PHOSPHATASE"/>
    <property type="match status" value="1"/>
</dbReference>
<proteinExistence type="predicted"/>
<keyword evidence="3" id="KW-1185">Reference proteome</keyword>
<accession>A0A8R1U9U0</accession>
<feature type="compositionally biased region" description="Polar residues" evidence="1">
    <location>
        <begin position="488"/>
        <end position="501"/>
    </location>
</feature>
<feature type="region of interest" description="Disordered" evidence="1">
    <location>
        <begin position="1"/>
        <end position="41"/>
    </location>
</feature>
<dbReference type="AlphaFoldDB" id="A0A454XZ89"/>
<evidence type="ECO:0000313" key="2">
    <source>
        <dbReference type="EnsemblMetazoa" id="PPA08041.1"/>
    </source>
</evidence>
<dbReference type="InterPro" id="IPR001763">
    <property type="entry name" value="Rhodanese-like_dom"/>
</dbReference>
<dbReference type="OrthoDB" id="26523at2759"/>